<gene>
    <name evidence="4" type="ORF">I7412_34675</name>
</gene>
<proteinExistence type="predicted"/>
<dbReference type="SUPFAM" id="SSF55811">
    <property type="entry name" value="Nudix"/>
    <property type="match status" value="1"/>
</dbReference>
<dbReference type="RefSeq" id="WP_203004012.1">
    <property type="nucleotide sequence ID" value="NZ_JADWYU010000154.1"/>
</dbReference>
<dbReference type="EMBL" id="JAEACQ010000298">
    <property type="protein sequence ID" value="MBL7632210.1"/>
    <property type="molecule type" value="Genomic_DNA"/>
</dbReference>
<comment type="caution">
    <text evidence="4">The sequence shown here is derived from an EMBL/GenBank/DDBJ whole genome shotgun (WGS) entry which is preliminary data.</text>
</comment>
<keyword evidence="2" id="KW-0378">Hydrolase</keyword>
<dbReference type="Proteomes" id="UP000604475">
    <property type="component" value="Unassembled WGS sequence"/>
</dbReference>
<protein>
    <submittedName>
        <fullName evidence="4">NUDIX domain-containing protein</fullName>
    </submittedName>
</protein>
<dbReference type="PANTHER" id="PTHR43046">
    <property type="entry name" value="GDP-MANNOSE MANNOSYL HYDROLASE"/>
    <property type="match status" value="1"/>
</dbReference>
<dbReference type="InterPro" id="IPR015797">
    <property type="entry name" value="NUDIX_hydrolase-like_dom_sf"/>
</dbReference>
<reference evidence="4" key="1">
    <citation type="submission" date="2020-12" db="EMBL/GenBank/DDBJ databases">
        <title>Genomic characterization of non-nitrogen-fixing Frankia strains.</title>
        <authorList>
            <person name="Carlos-Shanley C."/>
            <person name="Guerra T."/>
            <person name="Hahn D."/>
        </authorList>
    </citation>
    <scope>NUCLEOTIDE SEQUENCE</scope>
    <source>
        <strain evidence="4">CN6</strain>
    </source>
</reference>
<name>A0A937RKZ8_9ACTN</name>
<comment type="cofactor">
    <cofactor evidence="1">
        <name>Mg(2+)</name>
        <dbReference type="ChEBI" id="CHEBI:18420"/>
    </cofactor>
</comment>
<evidence type="ECO:0000256" key="2">
    <source>
        <dbReference type="ARBA" id="ARBA00022801"/>
    </source>
</evidence>
<dbReference type="GO" id="GO:0016787">
    <property type="term" value="F:hydrolase activity"/>
    <property type="evidence" value="ECO:0007669"/>
    <property type="project" value="UniProtKB-KW"/>
</dbReference>
<dbReference type="PROSITE" id="PS00893">
    <property type="entry name" value="NUDIX_BOX"/>
    <property type="match status" value="1"/>
</dbReference>
<evidence type="ECO:0000313" key="5">
    <source>
        <dbReference type="Proteomes" id="UP000604475"/>
    </source>
</evidence>
<dbReference type="PANTHER" id="PTHR43046:SF16">
    <property type="entry name" value="ADP-RIBOSE PYROPHOSPHATASE YJHB-RELATED"/>
    <property type="match status" value="1"/>
</dbReference>
<dbReference type="Gene3D" id="3.90.79.10">
    <property type="entry name" value="Nucleoside Triphosphate Pyrophosphohydrolase"/>
    <property type="match status" value="1"/>
</dbReference>
<dbReference type="AlphaFoldDB" id="A0A937RKZ8"/>
<keyword evidence="5" id="KW-1185">Reference proteome</keyword>
<feature type="domain" description="Nudix hydrolase" evidence="3">
    <location>
        <begin position="2"/>
        <end position="134"/>
    </location>
</feature>
<dbReference type="InterPro" id="IPR000086">
    <property type="entry name" value="NUDIX_hydrolase_dom"/>
</dbReference>
<evidence type="ECO:0000259" key="3">
    <source>
        <dbReference type="PROSITE" id="PS51462"/>
    </source>
</evidence>
<evidence type="ECO:0000256" key="1">
    <source>
        <dbReference type="ARBA" id="ARBA00001946"/>
    </source>
</evidence>
<dbReference type="InterPro" id="IPR020084">
    <property type="entry name" value="NUDIX_hydrolase_CS"/>
</dbReference>
<sequence length="155" mass="17184">MAYTSVIDVMLLLVRDDTVLLALRSGTGFADNWWNCPSGKIEDGEDAGTALCREAHEEVGLRLDPVSLSLVSTVRFRNDHGEGRLGLFFLPQHWDGEPVNAEPHKCSRIDWFPIDALPDNTYPYTRLGVELYATGRNFAVHGWNLTGSQPGQVNG</sequence>
<dbReference type="PROSITE" id="PS51462">
    <property type="entry name" value="NUDIX"/>
    <property type="match status" value="1"/>
</dbReference>
<organism evidence="4 5">
    <name type="scientific">Frankia nepalensis</name>
    <dbReference type="NCBI Taxonomy" id="1836974"/>
    <lineage>
        <taxon>Bacteria</taxon>
        <taxon>Bacillati</taxon>
        <taxon>Actinomycetota</taxon>
        <taxon>Actinomycetes</taxon>
        <taxon>Frankiales</taxon>
        <taxon>Frankiaceae</taxon>
        <taxon>Frankia</taxon>
    </lineage>
</organism>
<dbReference type="Pfam" id="PF00293">
    <property type="entry name" value="NUDIX"/>
    <property type="match status" value="1"/>
</dbReference>
<accession>A0A937RKZ8</accession>
<dbReference type="CDD" id="cd04683">
    <property type="entry name" value="NUDIX_Hydrolase"/>
    <property type="match status" value="1"/>
</dbReference>
<evidence type="ECO:0000313" key="4">
    <source>
        <dbReference type="EMBL" id="MBL7632210.1"/>
    </source>
</evidence>